<evidence type="ECO:0000256" key="5">
    <source>
        <dbReference type="ARBA" id="ARBA00022989"/>
    </source>
</evidence>
<proteinExistence type="inferred from homology"/>
<dbReference type="PANTHER" id="PTHR31587">
    <property type="entry name" value="TRANSMEMBRANE PROTEIN (DUF2215)"/>
    <property type="match status" value="1"/>
</dbReference>
<dbReference type="EMBL" id="AP019868">
    <property type="protein sequence ID" value="BBN05322.1"/>
    <property type="molecule type" value="Genomic_DNA"/>
</dbReference>
<dbReference type="AlphaFoldDB" id="A0A176W450"/>
<dbReference type="Proteomes" id="UP000077202">
    <property type="component" value="Unassembled WGS sequence"/>
</dbReference>
<evidence type="ECO:0000313" key="10">
    <source>
        <dbReference type="EMBL" id="OAE27322.1"/>
    </source>
</evidence>
<comment type="similarity">
    <text evidence="2">Belongs to the NEMP family.</text>
</comment>
<evidence type="ECO:0000256" key="1">
    <source>
        <dbReference type="ARBA" id="ARBA00004575"/>
    </source>
</evidence>
<dbReference type="GO" id="GO:0005637">
    <property type="term" value="C:nuclear inner membrane"/>
    <property type="evidence" value="ECO:0007669"/>
    <property type="project" value="UniProtKB-SubCell"/>
</dbReference>
<feature type="transmembrane region" description="Helical" evidence="8">
    <location>
        <begin position="204"/>
        <end position="223"/>
    </location>
</feature>
<evidence type="ECO:0000313" key="11">
    <source>
        <dbReference type="Proteomes" id="UP000077202"/>
    </source>
</evidence>
<keyword evidence="5 8" id="KW-1133">Transmembrane helix</keyword>
<evidence type="ECO:0000256" key="3">
    <source>
        <dbReference type="ARBA" id="ARBA00022692"/>
    </source>
</evidence>
<dbReference type="Pfam" id="PF10225">
    <property type="entry name" value="NEMP"/>
    <property type="match status" value="1"/>
</dbReference>
<feature type="transmembrane region" description="Helical" evidence="8">
    <location>
        <begin position="235"/>
        <end position="257"/>
    </location>
</feature>
<keyword evidence="4" id="KW-0732">Signal</keyword>
<feature type="transmembrane region" description="Helical" evidence="8">
    <location>
        <begin position="336"/>
        <end position="353"/>
    </location>
</feature>
<reference evidence="9" key="2">
    <citation type="journal article" date="2019" name="Curr. Biol.">
        <title>Chromatin organization in early land plants reveals an ancestral association between H3K27me3, transposons, and constitutive heterochromatin.</title>
        <authorList>
            <person name="Montgomery S.A."/>
            <person name="Tanizawa Y."/>
            <person name="Galik B."/>
            <person name="Wang N."/>
            <person name="Ito T."/>
            <person name="Mochizuki T."/>
            <person name="Akimcheva S."/>
            <person name="Bowman J."/>
            <person name="Cognat V."/>
            <person name="Drouard L."/>
            <person name="Ekker H."/>
            <person name="Houng S."/>
            <person name="Kohchi T."/>
            <person name="Lin S."/>
            <person name="Liu L.D."/>
            <person name="Nakamura Y."/>
            <person name="Valeeva L.R."/>
            <person name="Shakirov E.V."/>
            <person name="Shippen D.E."/>
            <person name="Wei W."/>
            <person name="Yagura M."/>
            <person name="Yamaoka S."/>
            <person name="Yamato K.T."/>
            <person name="Liu C."/>
            <person name="Berger F."/>
        </authorList>
    </citation>
    <scope>NUCLEOTIDE SEQUENCE [LARGE SCALE GENOMIC DNA]</scope>
    <source>
        <strain evidence="9">Tak-1</strain>
    </source>
</reference>
<sequence length="533" mass="59010">MGVSFELLNMVQMQSLLALAICVLFFTHAVALEIGPLSSIRDVGVNKSVIIQPLSLEGFVEESPGMKPGDLVVATRLRVPGISRLQHVDKFYHTYRIKVETPSRGGGFFTGTPKIDVCVHQNEIMGLAQCGKESWRALDKAGSWSGGFSPFETKFIDIRIAEPLSDLPIVVSVLDESSEYRLVFLGLGTILLILAPIVSGWVPFYYTTAMTLGIIMIVLVIVYQTMKLLPTGRKSSIYILLYGSLVGLGTVVVSYFGSLVSSVLLELGFSEDMYNPMAVFLGVGIALLGAWLGYWGVRKLVIAEDGSIDDGTSKFVKWAIRVFGSVSLLQSSKDPVFMLLAFVGGAAVAYVVLNAKICVSEFFDYVQDNWYSEPLIGKGVSFQSPRKEKKHYMTQAQMDALRRLPGTDSLVAGAQLVSNNAQLSEGSTPGRRRKQLTKPTADEEAFVSTFHKSPGHKPMSKQEYEEISKEYTLKAVKDLENSREFRDWKNSNTHRFFVAPHEHREERHEAEIALTANLAEAKPEGGFFGHRRR</sequence>
<evidence type="ECO:0000256" key="6">
    <source>
        <dbReference type="ARBA" id="ARBA00023136"/>
    </source>
</evidence>
<evidence type="ECO:0000256" key="7">
    <source>
        <dbReference type="ARBA" id="ARBA00023242"/>
    </source>
</evidence>
<dbReference type="PANTHER" id="PTHR31587:SF4">
    <property type="entry name" value="TRANSMEMBRANE PROTEIN (DUF2215)"/>
    <property type="match status" value="1"/>
</dbReference>
<dbReference type="InterPro" id="IPR019358">
    <property type="entry name" value="NEMP_fam"/>
</dbReference>
<keyword evidence="7" id="KW-0539">Nucleus</keyword>
<dbReference type="Proteomes" id="UP001162541">
    <property type="component" value="Chromosome 3"/>
</dbReference>
<feature type="transmembrane region" description="Helical" evidence="8">
    <location>
        <begin position="182"/>
        <end position="198"/>
    </location>
</feature>
<reference evidence="10 11" key="1">
    <citation type="submission" date="2016-03" db="EMBL/GenBank/DDBJ databases">
        <title>Mechanisms controlling the formation of the plant cell surface in tip-growing cells are functionally conserved among land plants.</title>
        <authorList>
            <person name="Honkanen S."/>
            <person name="Jones V.A."/>
            <person name="Morieri G."/>
            <person name="Champion C."/>
            <person name="Hetherington A.J."/>
            <person name="Kelly S."/>
            <person name="Saint-Marcoux D."/>
            <person name="Proust H."/>
            <person name="Prescott H."/>
            <person name="Dolan L."/>
        </authorList>
    </citation>
    <scope>NUCLEOTIDE SEQUENCE [LARGE SCALE GENOMIC DNA]</scope>
    <source>
        <strain evidence="11">cv. Tak-1 and cv. Tak-2</strain>
        <tissue evidence="10">Whole gametophyte</tissue>
    </source>
</reference>
<name>A0A176W450_MARPO</name>
<feature type="transmembrane region" description="Helical" evidence="8">
    <location>
        <begin position="12"/>
        <end position="32"/>
    </location>
</feature>
<reference evidence="12" key="3">
    <citation type="journal article" date="2020" name="Curr. Biol.">
        <title>Chromatin organization in early land plants reveals an ancestral association between H3K27me3, transposons, and constitutive heterochromatin.</title>
        <authorList>
            <person name="Montgomery S.A."/>
            <person name="Tanizawa Y."/>
            <person name="Galik B."/>
            <person name="Wang N."/>
            <person name="Ito T."/>
            <person name="Mochizuki T."/>
            <person name="Akimcheva S."/>
            <person name="Bowman J.L."/>
            <person name="Cognat V."/>
            <person name="Marechal-Drouard L."/>
            <person name="Ekker H."/>
            <person name="Hong S.F."/>
            <person name="Kohchi T."/>
            <person name="Lin S.S."/>
            <person name="Liu L.D."/>
            <person name="Nakamura Y."/>
            <person name="Valeeva L.R."/>
            <person name="Shakirov E.V."/>
            <person name="Shippen D.E."/>
            <person name="Wei W.L."/>
            <person name="Yagura M."/>
            <person name="Yamaoka S."/>
            <person name="Yamato K.T."/>
            <person name="Liu C."/>
            <person name="Berger F."/>
        </authorList>
    </citation>
    <scope>NUCLEOTIDE SEQUENCE [LARGE SCALE GENOMIC DNA]</scope>
    <source>
        <strain evidence="12">Tak-1</strain>
    </source>
</reference>
<comment type="subcellular location">
    <subcellularLocation>
        <location evidence="1">Nucleus inner membrane</location>
        <topology evidence="1">Multi-pass membrane protein</topology>
        <orientation evidence="1">Nucleoplasmic side</orientation>
    </subcellularLocation>
</comment>
<keyword evidence="3 8" id="KW-0812">Transmembrane</keyword>
<dbReference type="EMBL" id="LVLJ01001921">
    <property type="protein sequence ID" value="OAE27322.1"/>
    <property type="molecule type" value="Genomic_DNA"/>
</dbReference>
<feature type="transmembrane region" description="Helical" evidence="8">
    <location>
        <begin position="277"/>
        <end position="297"/>
    </location>
</feature>
<gene>
    <name evidence="10" type="ORF">AXG93_2817s1270</name>
    <name evidence="9" type="ORF">Mp_3g12120</name>
</gene>
<evidence type="ECO:0000256" key="8">
    <source>
        <dbReference type="SAM" id="Phobius"/>
    </source>
</evidence>
<evidence type="ECO:0000313" key="9">
    <source>
        <dbReference type="EMBL" id="BBN05322.1"/>
    </source>
</evidence>
<organism evidence="10 11">
    <name type="scientific">Marchantia polymorpha subsp. ruderalis</name>
    <dbReference type="NCBI Taxonomy" id="1480154"/>
    <lineage>
        <taxon>Eukaryota</taxon>
        <taxon>Viridiplantae</taxon>
        <taxon>Streptophyta</taxon>
        <taxon>Embryophyta</taxon>
        <taxon>Marchantiophyta</taxon>
        <taxon>Marchantiopsida</taxon>
        <taxon>Marchantiidae</taxon>
        <taxon>Marchantiales</taxon>
        <taxon>Marchantiaceae</taxon>
        <taxon>Marchantia</taxon>
    </lineage>
</organism>
<evidence type="ECO:0000256" key="4">
    <source>
        <dbReference type="ARBA" id="ARBA00022729"/>
    </source>
</evidence>
<evidence type="ECO:0000313" key="12">
    <source>
        <dbReference type="Proteomes" id="UP001162541"/>
    </source>
</evidence>
<keyword evidence="6 8" id="KW-0472">Membrane</keyword>
<protein>
    <submittedName>
        <fullName evidence="10">Uncharacterized protein</fullName>
    </submittedName>
</protein>
<accession>A0A176W450</accession>
<evidence type="ECO:0000256" key="2">
    <source>
        <dbReference type="ARBA" id="ARBA00005748"/>
    </source>
</evidence>
<keyword evidence="11" id="KW-1185">Reference proteome</keyword>